<organism evidence="1 2">
    <name type="scientific">Shimia thalassica</name>
    <dbReference type="NCBI Taxonomy" id="1715693"/>
    <lineage>
        <taxon>Bacteria</taxon>
        <taxon>Pseudomonadati</taxon>
        <taxon>Pseudomonadota</taxon>
        <taxon>Alphaproteobacteria</taxon>
        <taxon>Rhodobacterales</taxon>
        <taxon>Roseobacteraceae</taxon>
    </lineage>
</organism>
<dbReference type="RefSeq" id="WP_058310521.1">
    <property type="nucleotide sequence ID" value="NZ_CYTW01000001.1"/>
</dbReference>
<dbReference type="GeneID" id="83880445"/>
<dbReference type="NCBIfam" id="TIGR04098">
    <property type="entry name" value="LnmK_bifunc"/>
    <property type="match status" value="1"/>
</dbReference>
<dbReference type="Gene3D" id="3.10.129.10">
    <property type="entry name" value="Hotdog Thioesterase"/>
    <property type="match status" value="1"/>
</dbReference>
<name>A0A0P1I5P4_9RHOB</name>
<dbReference type="AlphaFoldDB" id="A0A0P1I5P4"/>
<dbReference type="InterPro" id="IPR024091">
    <property type="entry name" value="LnmK-like_bifun_acyl/decarbox"/>
</dbReference>
<keyword evidence="2" id="KW-1185">Reference proteome</keyword>
<proteinExistence type="predicted"/>
<dbReference type="Proteomes" id="UP000051870">
    <property type="component" value="Unassembled WGS sequence"/>
</dbReference>
<gene>
    <name evidence="1" type="ORF">PH7735_01389</name>
</gene>
<dbReference type="EMBL" id="CYTW01000001">
    <property type="protein sequence ID" value="CUJ91620.1"/>
    <property type="molecule type" value="Genomic_DNA"/>
</dbReference>
<evidence type="ECO:0000313" key="2">
    <source>
        <dbReference type="Proteomes" id="UP000051870"/>
    </source>
</evidence>
<reference evidence="2" key="1">
    <citation type="submission" date="2015-09" db="EMBL/GenBank/DDBJ databases">
        <authorList>
            <person name="Rodrigo-Torres Lidia"/>
            <person name="Arahal R.David."/>
        </authorList>
    </citation>
    <scope>NUCLEOTIDE SEQUENCE [LARGE SCALE GENOMIC DNA]</scope>
    <source>
        <strain evidence="2">CECT 7735</strain>
    </source>
</reference>
<dbReference type="STRING" id="1715693.PH7735_01389"/>
<evidence type="ECO:0000313" key="1">
    <source>
        <dbReference type="EMBL" id="CUJ91620.1"/>
    </source>
</evidence>
<protein>
    <submittedName>
        <fullName evidence="1">Biosynthesis cluster domain protein</fullName>
    </submittedName>
</protein>
<accession>A0A0P1I5P4</accession>
<sequence length="260" mass="30157">MERKISFYAGMPHLDIHTLAEEWAFTAAAEGAWEVLSLSLGKRPSQWLDSRGDRMYGAVVYAQSVFDLDNPVLEDDVVEMETRFEAIRKPHALTVTSFRVNGTSRLDIRLLMTFVKRVEAGSNKKFSKVRDVWTEDDFAAEKIDDILDRHHQYKDFGTAGEKVQSIRIPRVPEFNNADLMYFRNYVRQARGVEWLARKGTEAKLPKKREAFYFGNVNDGELMNSHVTWDDHNVQTLHFNESGKRIFFSETETQTVDVRLR</sequence>